<dbReference type="SUPFAM" id="SSF51161">
    <property type="entry name" value="Trimeric LpxA-like enzymes"/>
    <property type="match status" value="1"/>
</dbReference>
<dbReference type="EMBL" id="CP046565">
    <property type="protein sequence ID" value="QJD30658.1"/>
    <property type="molecule type" value="Genomic_DNA"/>
</dbReference>
<dbReference type="InterPro" id="IPR011004">
    <property type="entry name" value="Trimer_LpxA-like_sf"/>
</dbReference>
<name>A0A858Q9T5_9GAMM</name>
<proteinExistence type="inferred from homology"/>
<sequence length="193" mass="21456">MSHWVETVKKDLEMFRLVHPEKGLFKYLYFPDFRAVLLFRLSQLLYGKRISRPLAYLCTMLNDLVHGVWIGPRVEVGPGLFLGHPRGLVVNPGTRIGCYCSIMQRVTLGGPNVTIGNYVEINAGAQIISNARGERRLNIGDNVIVGAGAVVVKDVPAGSVVVGVPANIVKTIMPSDNWVEFRKRRNMEDGRNI</sequence>
<keyword evidence="1" id="KW-0808">Transferase</keyword>
<dbReference type="GO" id="GO:0005737">
    <property type="term" value="C:cytoplasm"/>
    <property type="evidence" value="ECO:0007669"/>
    <property type="project" value="InterPro"/>
</dbReference>
<evidence type="ECO:0000313" key="3">
    <source>
        <dbReference type="Proteomes" id="UP000503004"/>
    </source>
</evidence>
<dbReference type="InterPro" id="IPR005881">
    <property type="entry name" value="Ser_O-AcTrfase"/>
</dbReference>
<keyword evidence="3" id="KW-1185">Reference proteome</keyword>
<evidence type="ECO:0000313" key="2">
    <source>
        <dbReference type="EMBL" id="QJD30658.1"/>
    </source>
</evidence>
<protein>
    <recommendedName>
        <fullName evidence="1">Serine acetyltransferase</fullName>
        <ecNumber evidence="1">2.3.1.30</ecNumber>
    </recommendedName>
</protein>
<reference evidence="3" key="1">
    <citation type="submission" date="2019-12" db="EMBL/GenBank/DDBJ databases">
        <authorList>
            <person name="Awala S.I."/>
            <person name="Rhee S.K."/>
        </authorList>
    </citation>
    <scope>NUCLEOTIDE SEQUENCE [LARGE SCALE GENOMIC DNA]</scope>
    <source>
        <strain evidence="3">IM1</strain>
    </source>
</reference>
<dbReference type="KEGG" id="metu:GNH96_12175"/>
<keyword evidence="1" id="KW-0012">Acyltransferase</keyword>
<dbReference type="GO" id="GO:0006535">
    <property type="term" value="P:cysteine biosynthetic process from serine"/>
    <property type="evidence" value="ECO:0007669"/>
    <property type="project" value="InterPro"/>
</dbReference>
<dbReference type="PIRSF" id="PIRSF000441">
    <property type="entry name" value="CysE"/>
    <property type="match status" value="1"/>
</dbReference>
<dbReference type="Proteomes" id="UP000503004">
    <property type="component" value="Chromosome"/>
</dbReference>
<comment type="similarity">
    <text evidence="1">Belongs to the transferase hexapeptide repeat family.</text>
</comment>
<dbReference type="EC" id="2.3.1.30" evidence="1"/>
<accession>A0A858Q9T5</accession>
<evidence type="ECO:0000256" key="1">
    <source>
        <dbReference type="PIRNR" id="PIRNR000441"/>
    </source>
</evidence>
<dbReference type="PANTHER" id="PTHR42811">
    <property type="entry name" value="SERINE ACETYLTRANSFERASE"/>
    <property type="match status" value="1"/>
</dbReference>
<dbReference type="AlphaFoldDB" id="A0A858Q9T5"/>
<organism evidence="2 3">
    <name type="scientific">Methylococcus geothermalis</name>
    <dbReference type="NCBI Taxonomy" id="2681310"/>
    <lineage>
        <taxon>Bacteria</taxon>
        <taxon>Pseudomonadati</taxon>
        <taxon>Pseudomonadota</taxon>
        <taxon>Gammaproteobacteria</taxon>
        <taxon>Methylococcales</taxon>
        <taxon>Methylococcaceae</taxon>
        <taxon>Methylococcus</taxon>
    </lineage>
</organism>
<dbReference type="RefSeq" id="WP_169603934.1">
    <property type="nucleotide sequence ID" value="NZ_CP046565.1"/>
</dbReference>
<dbReference type="Gene3D" id="2.160.10.10">
    <property type="entry name" value="Hexapeptide repeat proteins"/>
    <property type="match status" value="1"/>
</dbReference>
<comment type="catalytic activity">
    <reaction evidence="1">
        <text>L-serine + acetyl-CoA = O-acetyl-L-serine + CoA</text>
        <dbReference type="Rhea" id="RHEA:24560"/>
        <dbReference type="ChEBI" id="CHEBI:33384"/>
        <dbReference type="ChEBI" id="CHEBI:57287"/>
        <dbReference type="ChEBI" id="CHEBI:57288"/>
        <dbReference type="ChEBI" id="CHEBI:58340"/>
        <dbReference type="EC" id="2.3.1.30"/>
    </reaction>
</comment>
<dbReference type="GO" id="GO:0009001">
    <property type="term" value="F:serine O-acetyltransferase activity"/>
    <property type="evidence" value="ECO:0007669"/>
    <property type="project" value="UniProtKB-EC"/>
</dbReference>
<gene>
    <name evidence="2" type="ORF">GNH96_12175</name>
</gene>